<dbReference type="PRINTS" id="PR00866">
    <property type="entry name" value="RNADNAPOLMS"/>
</dbReference>
<comment type="similarity">
    <text evidence="8">Belongs to the bacterial reverse transcriptase family.</text>
</comment>
<dbReference type="InterPro" id="IPR000123">
    <property type="entry name" value="Reverse_transcriptase_msDNA"/>
</dbReference>
<evidence type="ECO:0000313" key="12">
    <source>
        <dbReference type="Proteomes" id="UP000248917"/>
    </source>
</evidence>
<evidence type="ECO:0000256" key="5">
    <source>
        <dbReference type="ARBA" id="ARBA00022842"/>
    </source>
</evidence>
<dbReference type="InterPro" id="IPR000477">
    <property type="entry name" value="RT_dom"/>
</dbReference>
<evidence type="ECO:0000256" key="3">
    <source>
        <dbReference type="ARBA" id="ARBA00022695"/>
    </source>
</evidence>
<comment type="catalytic activity">
    <reaction evidence="9">
        <text>DNA(n) + a 2'-deoxyribonucleoside 5'-triphosphate = DNA(n+1) + diphosphate</text>
        <dbReference type="Rhea" id="RHEA:22508"/>
        <dbReference type="Rhea" id="RHEA-COMP:17339"/>
        <dbReference type="Rhea" id="RHEA-COMP:17340"/>
        <dbReference type="ChEBI" id="CHEBI:33019"/>
        <dbReference type="ChEBI" id="CHEBI:61560"/>
        <dbReference type="ChEBI" id="CHEBI:173112"/>
        <dbReference type="EC" id="2.7.7.49"/>
    </reaction>
</comment>
<dbReference type="PANTHER" id="PTHR34047:SF7">
    <property type="entry name" value="RNA-DIRECTED DNA POLYMERASE"/>
    <property type="match status" value="1"/>
</dbReference>
<evidence type="ECO:0000256" key="6">
    <source>
        <dbReference type="ARBA" id="ARBA00022918"/>
    </source>
</evidence>
<evidence type="ECO:0000256" key="2">
    <source>
        <dbReference type="ARBA" id="ARBA00022679"/>
    </source>
</evidence>
<protein>
    <recommendedName>
        <fullName evidence="1">RNA-directed DNA polymerase</fullName>
        <ecNumber evidence="1">2.7.7.49</ecNumber>
    </recommendedName>
</protein>
<dbReference type="RefSeq" id="WP_111390970.1">
    <property type="nucleotide sequence ID" value="NZ_QKTX01000001.1"/>
</dbReference>
<evidence type="ECO:0000256" key="8">
    <source>
        <dbReference type="ARBA" id="ARBA00034120"/>
    </source>
</evidence>
<dbReference type="GO" id="GO:0003723">
    <property type="term" value="F:RNA binding"/>
    <property type="evidence" value="ECO:0007669"/>
    <property type="project" value="InterPro"/>
</dbReference>
<evidence type="ECO:0000256" key="7">
    <source>
        <dbReference type="ARBA" id="ARBA00023118"/>
    </source>
</evidence>
<dbReference type="AlphaFoldDB" id="A0A326RZP7"/>
<evidence type="ECO:0000256" key="1">
    <source>
        <dbReference type="ARBA" id="ARBA00012493"/>
    </source>
</evidence>
<evidence type="ECO:0000256" key="4">
    <source>
        <dbReference type="ARBA" id="ARBA00022723"/>
    </source>
</evidence>
<dbReference type="SUPFAM" id="SSF56672">
    <property type="entry name" value="DNA/RNA polymerases"/>
    <property type="match status" value="1"/>
</dbReference>
<keyword evidence="7" id="KW-0051">Antiviral defense</keyword>
<name>A0A326RZP7_9BACT</name>
<evidence type="ECO:0000313" key="11">
    <source>
        <dbReference type="EMBL" id="PZV87281.1"/>
    </source>
</evidence>
<dbReference type="Pfam" id="PF00078">
    <property type="entry name" value="RVT_1"/>
    <property type="match status" value="1"/>
</dbReference>
<proteinExistence type="inferred from homology"/>
<keyword evidence="2" id="KW-0808">Transferase</keyword>
<dbReference type="EC" id="2.7.7.49" evidence="1"/>
<keyword evidence="12" id="KW-1185">Reference proteome</keyword>
<organism evidence="11 12">
    <name type="scientific">Algoriphagus aquaeductus</name>
    <dbReference type="NCBI Taxonomy" id="475299"/>
    <lineage>
        <taxon>Bacteria</taxon>
        <taxon>Pseudomonadati</taxon>
        <taxon>Bacteroidota</taxon>
        <taxon>Cytophagia</taxon>
        <taxon>Cytophagales</taxon>
        <taxon>Cyclobacteriaceae</taxon>
        <taxon>Algoriphagus</taxon>
    </lineage>
</organism>
<dbReference type="InterPro" id="IPR043128">
    <property type="entry name" value="Rev_trsase/Diguanyl_cyclase"/>
</dbReference>
<dbReference type="InterPro" id="IPR043502">
    <property type="entry name" value="DNA/RNA_pol_sf"/>
</dbReference>
<dbReference type="CDD" id="cd03487">
    <property type="entry name" value="RT_Bac_retron_II"/>
    <property type="match status" value="1"/>
</dbReference>
<dbReference type="PANTHER" id="PTHR34047">
    <property type="entry name" value="NUCLEAR INTRON MATURASE 1, MITOCHONDRIAL-RELATED"/>
    <property type="match status" value="1"/>
</dbReference>
<dbReference type="OrthoDB" id="9780724at2"/>
<evidence type="ECO:0000259" key="10">
    <source>
        <dbReference type="Pfam" id="PF00078"/>
    </source>
</evidence>
<keyword evidence="3" id="KW-0548">Nucleotidyltransferase</keyword>
<accession>A0A326RZP7</accession>
<keyword evidence="5" id="KW-0460">Magnesium</keyword>
<feature type="domain" description="Reverse transcriptase" evidence="10">
    <location>
        <begin position="54"/>
        <end position="238"/>
    </location>
</feature>
<dbReference type="GO" id="GO:0051607">
    <property type="term" value="P:defense response to virus"/>
    <property type="evidence" value="ECO:0007669"/>
    <property type="project" value="UniProtKB-KW"/>
</dbReference>
<reference evidence="11 12" key="1">
    <citation type="submission" date="2018-06" db="EMBL/GenBank/DDBJ databases">
        <title>Genomic Encyclopedia of Archaeal and Bacterial Type Strains, Phase II (KMG-II): from individual species to whole genera.</title>
        <authorList>
            <person name="Goeker M."/>
        </authorList>
    </citation>
    <scope>NUCLEOTIDE SEQUENCE [LARGE SCALE GENOMIC DNA]</scope>
    <source>
        <strain evidence="11 12">T4</strain>
    </source>
</reference>
<dbReference type="Proteomes" id="UP000248917">
    <property type="component" value="Unassembled WGS sequence"/>
</dbReference>
<keyword evidence="4" id="KW-0479">Metal-binding</keyword>
<dbReference type="Gene3D" id="3.30.70.270">
    <property type="match status" value="1"/>
</dbReference>
<comment type="caution">
    <text evidence="11">The sequence shown here is derived from an EMBL/GenBank/DDBJ whole genome shotgun (WGS) entry which is preliminary data.</text>
</comment>
<evidence type="ECO:0000256" key="9">
    <source>
        <dbReference type="ARBA" id="ARBA00048173"/>
    </source>
</evidence>
<sequence length="282" mass="31884">MKSRIKDLAFALKVPPNELKSLFDSIEEDDSRFYKQWNEVKKDKSGNPKIKGGVIQTRPINAPVEKLKHVQSKILQLLSTNFPLPDYFFGGVKGKDAVKNGRFHQGNKFFFQADFKGFYTSIHFSWVENALRKRGFYPDVARLITRICTTKGSIPQGCPTSSYLAAMVLEDRSSNIFQSYIGLGYKVTVYVDDITISSPVDFKDQTSKILEGLREAGFQISFDKCSYKTRNPEVTGVIVKNNGICATSNAYRSSRDKTKSEASRSGHKNRIAYIKKVSKKKD</sequence>
<dbReference type="GO" id="GO:0046872">
    <property type="term" value="F:metal ion binding"/>
    <property type="evidence" value="ECO:0007669"/>
    <property type="project" value="UniProtKB-KW"/>
</dbReference>
<dbReference type="InterPro" id="IPR051083">
    <property type="entry name" value="GrpII_Intron_Splice-Mob/Def"/>
</dbReference>
<dbReference type="EMBL" id="QKTX01000001">
    <property type="protein sequence ID" value="PZV87281.1"/>
    <property type="molecule type" value="Genomic_DNA"/>
</dbReference>
<keyword evidence="6 11" id="KW-0695">RNA-directed DNA polymerase</keyword>
<dbReference type="GO" id="GO:0003964">
    <property type="term" value="F:RNA-directed DNA polymerase activity"/>
    <property type="evidence" value="ECO:0007669"/>
    <property type="project" value="UniProtKB-KW"/>
</dbReference>
<gene>
    <name evidence="11" type="ORF">CLV31_101153</name>
</gene>